<proteinExistence type="predicted"/>
<dbReference type="Proteomes" id="UP001341840">
    <property type="component" value="Unassembled WGS sequence"/>
</dbReference>
<protein>
    <submittedName>
        <fullName evidence="2">Uncharacterized protein</fullName>
    </submittedName>
</protein>
<evidence type="ECO:0000313" key="2">
    <source>
        <dbReference type="EMBL" id="MED6137043.1"/>
    </source>
</evidence>
<reference evidence="2 3" key="1">
    <citation type="journal article" date="2023" name="Plants (Basel)">
        <title>Bridging the Gap: Combining Genomics and Transcriptomics Approaches to Understand Stylosanthes scabra, an Orphan Legume from the Brazilian Caatinga.</title>
        <authorList>
            <person name="Ferreira-Neto J.R.C."/>
            <person name="da Silva M.D."/>
            <person name="Binneck E."/>
            <person name="de Melo N.F."/>
            <person name="da Silva R.H."/>
            <person name="de Melo A.L.T.M."/>
            <person name="Pandolfi V."/>
            <person name="Bustamante F.O."/>
            <person name="Brasileiro-Vidal A.C."/>
            <person name="Benko-Iseppon A.M."/>
        </authorList>
    </citation>
    <scope>NUCLEOTIDE SEQUENCE [LARGE SCALE GENOMIC DNA]</scope>
    <source>
        <tissue evidence="2">Leaves</tissue>
    </source>
</reference>
<dbReference type="EMBL" id="JASCZI010060968">
    <property type="protein sequence ID" value="MED6137043.1"/>
    <property type="molecule type" value="Genomic_DNA"/>
</dbReference>
<evidence type="ECO:0000313" key="3">
    <source>
        <dbReference type="Proteomes" id="UP001341840"/>
    </source>
</evidence>
<feature type="compositionally biased region" description="Polar residues" evidence="1">
    <location>
        <begin position="10"/>
        <end position="32"/>
    </location>
</feature>
<feature type="region of interest" description="Disordered" evidence="1">
    <location>
        <begin position="1"/>
        <end position="32"/>
    </location>
</feature>
<feature type="non-terminal residue" evidence="2">
    <location>
        <position position="1"/>
    </location>
</feature>
<accession>A0ABU6SM89</accession>
<name>A0ABU6SM89_9FABA</name>
<organism evidence="2 3">
    <name type="scientific">Stylosanthes scabra</name>
    <dbReference type="NCBI Taxonomy" id="79078"/>
    <lineage>
        <taxon>Eukaryota</taxon>
        <taxon>Viridiplantae</taxon>
        <taxon>Streptophyta</taxon>
        <taxon>Embryophyta</taxon>
        <taxon>Tracheophyta</taxon>
        <taxon>Spermatophyta</taxon>
        <taxon>Magnoliopsida</taxon>
        <taxon>eudicotyledons</taxon>
        <taxon>Gunneridae</taxon>
        <taxon>Pentapetalae</taxon>
        <taxon>rosids</taxon>
        <taxon>fabids</taxon>
        <taxon>Fabales</taxon>
        <taxon>Fabaceae</taxon>
        <taxon>Papilionoideae</taxon>
        <taxon>50 kb inversion clade</taxon>
        <taxon>dalbergioids sensu lato</taxon>
        <taxon>Dalbergieae</taxon>
        <taxon>Pterocarpus clade</taxon>
        <taxon>Stylosanthes</taxon>
    </lineage>
</organism>
<evidence type="ECO:0000256" key="1">
    <source>
        <dbReference type="SAM" id="MobiDB-lite"/>
    </source>
</evidence>
<gene>
    <name evidence="2" type="ORF">PIB30_061271</name>
</gene>
<keyword evidence="3" id="KW-1185">Reference proteome</keyword>
<comment type="caution">
    <text evidence="2">The sequence shown here is derived from an EMBL/GenBank/DDBJ whole genome shotgun (WGS) entry which is preliminary data.</text>
</comment>
<sequence>KVGRFKHINDLNTPNFTQNPNEMQSAPNLKSPSLVSAHDSGLYFFESPFLSGVRINCSRWSTLHLPFASTSPFSVLLQAQVDGFSISAAVGFGLCDDVPLPSPADSA</sequence>